<name>A0A225E0Q2_9BACT</name>
<reference evidence="4" key="1">
    <citation type="submission" date="2017-06" db="EMBL/GenBank/DDBJ databases">
        <title>Genome analysis of Fimbriiglobus ruber SP5, the first member of the order Planctomycetales with confirmed chitinolytic capability.</title>
        <authorList>
            <person name="Ravin N.V."/>
            <person name="Rakitin A.L."/>
            <person name="Ivanova A.A."/>
            <person name="Beletsky A.V."/>
            <person name="Kulichevskaya I.S."/>
            <person name="Mardanov A.V."/>
            <person name="Dedysh S.N."/>
        </authorList>
    </citation>
    <scope>NUCLEOTIDE SEQUENCE [LARGE SCALE GENOMIC DNA]</scope>
    <source>
        <strain evidence="4">SP5</strain>
    </source>
</reference>
<dbReference type="Gene3D" id="2.30.42.10">
    <property type="match status" value="1"/>
</dbReference>
<feature type="domain" description="PDZ" evidence="2">
    <location>
        <begin position="513"/>
        <end position="598"/>
    </location>
</feature>
<accession>A0A225E0Q2</accession>
<dbReference type="Gene3D" id="2.60.40.3650">
    <property type="match status" value="1"/>
</dbReference>
<dbReference type="InterPro" id="IPR040756">
    <property type="entry name" value="Peptidase_M61_N"/>
</dbReference>
<dbReference type="Proteomes" id="UP000214646">
    <property type="component" value="Unassembled WGS sequence"/>
</dbReference>
<evidence type="ECO:0000259" key="2">
    <source>
        <dbReference type="PROSITE" id="PS50106"/>
    </source>
</evidence>
<evidence type="ECO:0000256" key="1">
    <source>
        <dbReference type="SAM" id="SignalP"/>
    </source>
</evidence>
<dbReference type="Gene3D" id="1.10.390.10">
    <property type="entry name" value="Neutral Protease Domain 2"/>
    <property type="match status" value="1"/>
</dbReference>
<dbReference type="InterPro" id="IPR001478">
    <property type="entry name" value="PDZ"/>
</dbReference>
<sequence length="645" mass="70814">MRWLWFAVLSLAVTPCTAPASPQGGQPDAKTPPITLDVDVSEAPQKIYHARLVIPATPGPLTLYYPKWIPGTHGPSGPVAEVAGLKIQAGGKPVAWKRDDTEMFTFHCTVPEGATSIEVALDWLAAGRGGFGTTTDHIAVVRWNELLLYPKGKPISAIEFQASVKVPAGWKLGTALPVESHDGAVTRFRPVSLETLVDSPVHAGLYFREIPLTPKPVGGKPTDGGLQHFLELACDGPGGLEITPDIKAHYEQLVVEAGALFGTRHYKSYRFLVTLSDKMPYHGLEHHESSDNGMPERAMSDPEAGKAIAFLLPHEYVHSWNGKFRRPRGLITPTYQEANNTRLLWVYEGLTEYLGTVLAARSGLWTPDDAREYLAVMAEDMQNQKGRSWRPLEDTTLVAPMRAGDASGWRSWRRSTDYYDEGQLIWLEIDTKIRQLTKGERSLDDFCRRFFAGPNGVVAVKGYELEDVLADLNAVAEYDWKTLLMRRVTETAEQAPLDGLTQGGWRLTYADKPSAFEKSAQGLRKRLNLSTSLGVLMSPDGVVSDVVRGKAAYKAGIGPGMKVLAVNGRRFSPEVLREAVAASKKSDATLEFLVESGDMFRTYAIDYRDGARYPRLERLAGEPDTLTKILAPKTAAPAKSTGTGK</sequence>
<gene>
    <name evidence="3" type="ORF">FRUB_01715</name>
</gene>
<feature type="chain" id="PRO_5012081663" evidence="1">
    <location>
        <begin position="21"/>
        <end position="645"/>
    </location>
</feature>
<feature type="signal peptide" evidence="1">
    <location>
        <begin position="1"/>
        <end position="20"/>
    </location>
</feature>
<dbReference type="SMART" id="SM00228">
    <property type="entry name" value="PDZ"/>
    <property type="match status" value="1"/>
</dbReference>
<organism evidence="3 4">
    <name type="scientific">Fimbriiglobus ruber</name>
    <dbReference type="NCBI Taxonomy" id="1908690"/>
    <lineage>
        <taxon>Bacteria</taxon>
        <taxon>Pseudomonadati</taxon>
        <taxon>Planctomycetota</taxon>
        <taxon>Planctomycetia</taxon>
        <taxon>Gemmatales</taxon>
        <taxon>Gemmataceae</taxon>
        <taxon>Fimbriiglobus</taxon>
    </lineage>
</organism>
<keyword evidence="4" id="KW-1185">Reference proteome</keyword>
<keyword evidence="1" id="KW-0732">Signal</keyword>
<dbReference type="OrthoDB" id="9778516at2"/>
<comment type="caution">
    <text evidence="3">The sequence shown here is derived from an EMBL/GenBank/DDBJ whole genome shotgun (WGS) entry which is preliminary data.</text>
</comment>
<dbReference type="PIRSF" id="PIRSF016493">
    <property type="entry name" value="Glycyl_aminpptds"/>
    <property type="match status" value="1"/>
</dbReference>
<evidence type="ECO:0000313" key="4">
    <source>
        <dbReference type="Proteomes" id="UP000214646"/>
    </source>
</evidence>
<dbReference type="AlphaFoldDB" id="A0A225E0Q2"/>
<dbReference type="EMBL" id="NIDE01000002">
    <property type="protein sequence ID" value="OWK45384.1"/>
    <property type="molecule type" value="Genomic_DNA"/>
</dbReference>
<dbReference type="SUPFAM" id="SSF50156">
    <property type="entry name" value="PDZ domain-like"/>
    <property type="match status" value="1"/>
</dbReference>
<dbReference type="RefSeq" id="WP_088253118.1">
    <property type="nucleotide sequence ID" value="NZ_NIDE01000002.1"/>
</dbReference>
<protein>
    <submittedName>
        <fullName evidence="3">PDZ domain family protein</fullName>
    </submittedName>
</protein>
<dbReference type="PROSITE" id="PS50106">
    <property type="entry name" value="PDZ"/>
    <property type="match status" value="1"/>
</dbReference>
<dbReference type="Pfam" id="PF17899">
    <property type="entry name" value="Peptidase_M61_N"/>
    <property type="match status" value="1"/>
</dbReference>
<evidence type="ECO:0000313" key="3">
    <source>
        <dbReference type="EMBL" id="OWK45384.1"/>
    </source>
</evidence>
<proteinExistence type="predicted"/>
<dbReference type="InterPro" id="IPR027268">
    <property type="entry name" value="Peptidase_M4/M1_CTD_sf"/>
</dbReference>
<dbReference type="Pfam" id="PF05299">
    <property type="entry name" value="Peptidase_M61"/>
    <property type="match status" value="1"/>
</dbReference>
<dbReference type="InterPro" id="IPR024191">
    <property type="entry name" value="Peptidase_M61"/>
</dbReference>
<dbReference type="InterPro" id="IPR007963">
    <property type="entry name" value="Peptidase_M61_catalytic"/>
</dbReference>
<dbReference type="InterPro" id="IPR036034">
    <property type="entry name" value="PDZ_sf"/>
</dbReference>